<protein>
    <submittedName>
        <fullName evidence="4">TetR/AcrR family transcriptional regulator</fullName>
    </submittedName>
</protein>
<dbReference type="InterPro" id="IPR036271">
    <property type="entry name" value="Tet_transcr_reg_TetR-rel_C_sf"/>
</dbReference>
<dbReference type="Gene3D" id="1.10.357.10">
    <property type="entry name" value="Tetracycline Repressor, domain 2"/>
    <property type="match status" value="1"/>
</dbReference>
<dbReference type="SUPFAM" id="SSF48498">
    <property type="entry name" value="Tetracyclin repressor-like, C-terminal domain"/>
    <property type="match status" value="1"/>
</dbReference>
<dbReference type="InterPro" id="IPR009057">
    <property type="entry name" value="Homeodomain-like_sf"/>
</dbReference>
<dbReference type="SUPFAM" id="SSF46689">
    <property type="entry name" value="Homeodomain-like"/>
    <property type="match status" value="1"/>
</dbReference>
<dbReference type="InterPro" id="IPR001647">
    <property type="entry name" value="HTH_TetR"/>
</dbReference>
<feature type="domain" description="HTH tetR-type" evidence="3">
    <location>
        <begin position="22"/>
        <end position="82"/>
    </location>
</feature>
<dbReference type="EMBL" id="JAPDNT010000015">
    <property type="protein sequence ID" value="MCW3476069.1"/>
    <property type="molecule type" value="Genomic_DNA"/>
</dbReference>
<dbReference type="InterPro" id="IPR050109">
    <property type="entry name" value="HTH-type_TetR-like_transc_reg"/>
</dbReference>
<evidence type="ECO:0000259" key="3">
    <source>
        <dbReference type="PROSITE" id="PS50977"/>
    </source>
</evidence>
<dbReference type="AlphaFoldDB" id="A0AA41YLH9"/>
<dbReference type="PRINTS" id="PR00455">
    <property type="entry name" value="HTHTETR"/>
</dbReference>
<keyword evidence="5" id="KW-1185">Reference proteome</keyword>
<accession>A0AA41YLH9</accession>
<proteinExistence type="predicted"/>
<dbReference type="GO" id="GO:0045892">
    <property type="term" value="P:negative regulation of DNA-templated transcription"/>
    <property type="evidence" value="ECO:0007669"/>
    <property type="project" value="InterPro"/>
</dbReference>
<reference evidence="4" key="1">
    <citation type="submission" date="2022-09" db="EMBL/GenBank/DDBJ databases">
        <title>Rhodovastum sp. nov. RN2-1 isolated from soil in Seongnam, South Korea.</title>
        <authorList>
            <person name="Le N.T."/>
        </authorList>
    </citation>
    <scope>NUCLEOTIDE SEQUENCE</scope>
    <source>
        <strain evidence="4">RN2-1</strain>
    </source>
</reference>
<feature type="DNA-binding region" description="H-T-H motif" evidence="2">
    <location>
        <begin position="45"/>
        <end position="64"/>
    </location>
</feature>
<dbReference type="Pfam" id="PF08362">
    <property type="entry name" value="TetR_C_3"/>
    <property type="match status" value="1"/>
</dbReference>
<comment type="caution">
    <text evidence="4">The sequence shown here is derived from an EMBL/GenBank/DDBJ whole genome shotgun (WGS) entry which is preliminary data.</text>
</comment>
<evidence type="ECO:0000313" key="4">
    <source>
        <dbReference type="EMBL" id="MCW3476069.1"/>
    </source>
</evidence>
<evidence type="ECO:0000256" key="2">
    <source>
        <dbReference type="PROSITE-ProRule" id="PRU00335"/>
    </source>
</evidence>
<name>A0AA41YLH9_9PROT</name>
<dbReference type="RefSeq" id="WP_264714813.1">
    <property type="nucleotide sequence ID" value="NZ_JAPDNT010000015.1"/>
</dbReference>
<dbReference type="InterPro" id="IPR013573">
    <property type="entry name" value="Tscrpt_reg_YcdC_C"/>
</dbReference>
<keyword evidence="1 2" id="KW-0238">DNA-binding</keyword>
<dbReference type="PROSITE" id="PS50977">
    <property type="entry name" value="HTH_TETR_2"/>
    <property type="match status" value="1"/>
</dbReference>
<dbReference type="PANTHER" id="PTHR30328">
    <property type="entry name" value="TRANSCRIPTIONAL REPRESSOR"/>
    <property type="match status" value="1"/>
</dbReference>
<evidence type="ECO:0000256" key="1">
    <source>
        <dbReference type="ARBA" id="ARBA00023125"/>
    </source>
</evidence>
<evidence type="ECO:0000313" key="5">
    <source>
        <dbReference type="Proteomes" id="UP001165679"/>
    </source>
</evidence>
<sequence>MGKTAESAAGAPRGPATASIRRTSEAQILAAAETVFAQSGFDGATMTQLAATAGLPKANLHYYFGTKERLYCAVLERILALWLDDAVEWIVPDRHPAEGLAGYVRAKMAHSRRRPEASRIFAGELLRGAPHIMSYLRTDLRQRVTAMAGVIAGWSKAGLMDPVHPVHLLFAIWAMTQTYADFDAQIRAVLDKTKIGDAEFATATETVVALVLKGCGVRAPAMEP</sequence>
<organism evidence="4 5">
    <name type="scientific">Limobrevibacterium gyesilva</name>
    <dbReference type="NCBI Taxonomy" id="2991712"/>
    <lineage>
        <taxon>Bacteria</taxon>
        <taxon>Pseudomonadati</taxon>
        <taxon>Pseudomonadota</taxon>
        <taxon>Alphaproteobacteria</taxon>
        <taxon>Acetobacterales</taxon>
        <taxon>Acetobacteraceae</taxon>
        <taxon>Limobrevibacterium</taxon>
    </lineage>
</organism>
<dbReference type="Proteomes" id="UP001165679">
    <property type="component" value="Unassembled WGS sequence"/>
</dbReference>
<dbReference type="GO" id="GO:0003677">
    <property type="term" value="F:DNA binding"/>
    <property type="evidence" value="ECO:0007669"/>
    <property type="project" value="UniProtKB-UniRule"/>
</dbReference>
<dbReference type="Gene3D" id="1.10.10.60">
    <property type="entry name" value="Homeodomain-like"/>
    <property type="match status" value="1"/>
</dbReference>
<reference evidence="4" key="2">
    <citation type="submission" date="2022-10" db="EMBL/GenBank/DDBJ databases">
        <authorList>
            <person name="Trinh H.N."/>
        </authorList>
    </citation>
    <scope>NUCLEOTIDE SEQUENCE</scope>
    <source>
        <strain evidence="4">RN2-1</strain>
    </source>
</reference>
<dbReference type="PANTHER" id="PTHR30328:SF54">
    <property type="entry name" value="HTH-TYPE TRANSCRIPTIONAL REPRESSOR SCO4008"/>
    <property type="match status" value="1"/>
</dbReference>
<gene>
    <name evidence="4" type="ORF">OL599_15930</name>
</gene>
<dbReference type="Pfam" id="PF00440">
    <property type="entry name" value="TetR_N"/>
    <property type="match status" value="1"/>
</dbReference>